<gene>
    <name evidence="2" type="ORF">DFH05DRAFT_1460330</name>
</gene>
<feature type="region of interest" description="Disordered" evidence="1">
    <location>
        <begin position="1030"/>
        <end position="1052"/>
    </location>
</feature>
<feature type="compositionally biased region" description="Polar residues" evidence="1">
    <location>
        <begin position="1043"/>
        <end position="1052"/>
    </location>
</feature>
<dbReference type="EMBL" id="JANVFU010000007">
    <property type="protein sequence ID" value="KAJ3744192.1"/>
    <property type="molecule type" value="Genomic_DNA"/>
</dbReference>
<feature type="compositionally biased region" description="Basic and acidic residues" evidence="1">
    <location>
        <begin position="1031"/>
        <end position="1042"/>
    </location>
</feature>
<name>A0A9W8TX91_9AGAR</name>
<reference evidence="2 3" key="1">
    <citation type="journal article" date="2023" name="Proc. Natl. Acad. Sci. U.S.A.">
        <title>A global phylogenomic analysis of the shiitake genus Lentinula.</title>
        <authorList>
            <person name="Sierra-Patev S."/>
            <person name="Min B."/>
            <person name="Naranjo-Ortiz M."/>
            <person name="Looney B."/>
            <person name="Konkel Z."/>
            <person name="Slot J.C."/>
            <person name="Sakamoto Y."/>
            <person name="Steenwyk J.L."/>
            <person name="Rokas A."/>
            <person name="Carro J."/>
            <person name="Camarero S."/>
            <person name="Ferreira P."/>
            <person name="Molpeceres G."/>
            <person name="Ruiz-Duenas F.J."/>
            <person name="Serrano A."/>
            <person name="Henrissat B."/>
            <person name="Drula E."/>
            <person name="Hughes K.W."/>
            <person name="Mata J.L."/>
            <person name="Ishikawa N.K."/>
            <person name="Vargas-Isla R."/>
            <person name="Ushijima S."/>
            <person name="Smith C.A."/>
            <person name="Donoghue J."/>
            <person name="Ahrendt S."/>
            <person name="Andreopoulos W."/>
            <person name="He G."/>
            <person name="LaButti K."/>
            <person name="Lipzen A."/>
            <person name="Ng V."/>
            <person name="Riley R."/>
            <person name="Sandor L."/>
            <person name="Barry K."/>
            <person name="Martinez A.T."/>
            <person name="Xiao Y."/>
            <person name="Gibbons J.G."/>
            <person name="Terashima K."/>
            <person name="Grigoriev I.V."/>
            <person name="Hibbett D."/>
        </authorList>
    </citation>
    <scope>NUCLEOTIDE SEQUENCE [LARGE SCALE GENOMIC DNA]</scope>
    <source>
        <strain evidence="2 3">TFB7810</strain>
    </source>
</reference>
<organism evidence="2 3">
    <name type="scientific">Lentinula detonsa</name>
    <dbReference type="NCBI Taxonomy" id="2804962"/>
    <lineage>
        <taxon>Eukaryota</taxon>
        <taxon>Fungi</taxon>
        <taxon>Dikarya</taxon>
        <taxon>Basidiomycota</taxon>
        <taxon>Agaricomycotina</taxon>
        <taxon>Agaricomycetes</taxon>
        <taxon>Agaricomycetidae</taxon>
        <taxon>Agaricales</taxon>
        <taxon>Marasmiineae</taxon>
        <taxon>Omphalotaceae</taxon>
        <taxon>Lentinula</taxon>
    </lineage>
</organism>
<comment type="caution">
    <text evidence="2">The sequence shown here is derived from an EMBL/GenBank/DDBJ whole genome shotgun (WGS) entry which is preliminary data.</text>
</comment>
<proteinExistence type="predicted"/>
<keyword evidence="3" id="KW-1185">Reference proteome</keyword>
<dbReference type="Proteomes" id="UP001142393">
    <property type="component" value="Unassembled WGS sequence"/>
</dbReference>
<dbReference type="AlphaFoldDB" id="A0A9W8TX91"/>
<sequence length="1052" mass="119928">MLTNRHAEYAGSSCQPSSAEFLPTNRNLALTVHRNIYNNHNSEILLGGCAKVLPSLNCNGMLRWLQSTVQNPGGYGVAASRLHVAQKLSEKRIHPNLMKFKTSLVVGHSTACRGPNAAAVSLARGITKHVPESTAFCVSAEHASNERVNESEKLRHYLASAPAKKLPSETLITLYESVRIGTQLKTLSAVHLSTLISILGASSLPPDAPRVRRNHVDGVSHTSYWSQVLYIAEDKKALGFLLNEGDHYWAMWAWIARYRLDKDASSLSIASIHYRHIWRKTRYPDILIPYFEALLSTGNLEHSNTAVADLCGILGVHSNLHGRSLKLVWDLFLSVPKALTTPMQKDLLEALWKRTNMSHTVVQRSHYMATHMFDPLTKRHQRLPLAIPHLVASLGAPLFPFFRIPVPLSVQQWARRQLLAALSPSCADDLRWTNFALFALNQVIHNGTDSRTSTLDLNSVGFHFKDWHAVLTLSILENVTNSHIQESEVRSILGALWERWLRIETERPIYVSRAVISSFLRLAARTGDNHILDQCYRYAMNYALWDSNLNHTTADRAQIEALVGHYLEAFVLCHGKRWTDILDFFDVQKGLSISGSHADFVIRKFLFLDVGLSYEFYEFCASHNVPVGADITTMLAINLAPTRLHDVFSMLECGLDSLQLERVLIALLDTLRTQRYQYLIPTSGRILGRVLRKFLQSQAPSTRMKYPLRYAISRLVVSNCAADAIRIVELLNERVPSFLNFRFLQRLLGIFLRYRQFNFAARLYHVVKSKSVTSQNRFRRMLIRGLIKGGASALVRRYRSSGSTSSTLERIFSRLDYRGSVPDRRTSDRALSIIRKNPSDIPSIKNAFAALVLSKRPVAAKRLFQSSLPYLDPPTKIWFGNMFLHRILRRFDKRNIQVVKKLLRAKNYLMANFGFTGDRITYNILMKGMLRWRNVSITRARMLFDDCIRMGYPVGSRWRRFNNVPFGTQSPGSPLTFGISALDPQISFQRHIRPLYKMFIKAFYLRKDVEAAKTVIGILKNEEAETLLRQQHRDHSRLERFQKAQSNKRQSK</sequence>
<accession>A0A9W8TX91</accession>
<evidence type="ECO:0000256" key="1">
    <source>
        <dbReference type="SAM" id="MobiDB-lite"/>
    </source>
</evidence>
<evidence type="ECO:0000313" key="2">
    <source>
        <dbReference type="EMBL" id="KAJ3744192.1"/>
    </source>
</evidence>
<protein>
    <submittedName>
        <fullName evidence="2">Uncharacterized protein</fullName>
    </submittedName>
</protein>
<evidence type="ECO:0000313" key="3">
    <source>
        <dbReference type="Proteomes" id="UP001142393"/>
    </source>
</evidence>